<evidence type="ECO:0000313" key="1">
    <source>
        <dbReference type="EMBL" id="KNZ63259.1"/>
    </source>
</evidence>
<keyword evidence="2" id="KW-1185">Reference proteome</keyword>
<reference evidence="1 2" key="1">
    <citation type="submission" date="2015-08" db="EMBL/GenBank/DDBJ databases">
        <title>Next Generation Sequencing and Analysis of the Genome of Puccinia sorghi L Schw, the Causal Agent of Maize Common Rust.</title>
        <authorList>
            <person name="Rochi L."/>
            <person name="Burguener G."/>
            <person name="Darino M."/>
            <person name="Turjanski A."/>
            <person name="Kreff E."/>
            <person name="Dieguez M.J."/>
            <person name="Sacco F."/>
        </authorList>
    </citation>
    <scope>NUCLEOTIDE SEQUENCE [LARGE SCALE GENOMIC DNA]</scope>
    <source>
        <strain evidence="1 2">RO10H11247</strain>
    </source>
</reference>
<feature type="non-terminal residue" evidence="1">
    <location>
        <position position="109"/>
    </location>
</feature>
<dbReference type="OrthoDB" id="2895259at2759"/>
<dbReference type="Proteomes" id="UP000037035">
    <property type="component" value="Unassembled WGS sequence"/>
</dbReference>
<organism evidence="1 2">
    <name type="scientific">Puccinia sorghi</name>
    <dbReference type="NCBI Taxonomy" id="27349"/>
    <lineage>
        <taxon>Eukaryota</taxon>
        <taxon>Fungi</taxon>
        <taxon>Dikarya</taxon>
        <taxon>Basidiomycota</taxon>
        <taxon>Pucciniomycotina</taxon>
        <taxon>Pucciniomycetes</taxon>
        <taxon>Pucciniales</taxon>
        <taxon>Pucciniaceae</taxon>
        <taxon>Puccinia</taxon>
    </lineage>
</organism>
<accession>A0A0L6VRD8</accession>
<dbReference type="VEuPathDB" id="FungiDB:VP01_11674g1"/>
<gene>
    <name evidence="1" type="ORF">VP01_11674g1</name>
</gene>
<dbReference type="EMBL" id="LAVV01001859">
    <property type="protein sequence ID" value="KNZ63259.1"/>
    <property type="molecule type" value="Genomic_DNA"/>
</dbReference>
<name>A0A0L6VRD8_9BASI</name>
<feature type="non-terminal residue" evidence="1">
    <location>
        <position position="1"/>
    </location>
</feature>
<sequence>FDLATRSRKPTDIASVLNKEGQLNLEEQSRREREGFCLYFGGKLELDSCVKRISRESAKLAKKKEGSSLETCKETLPIIPFSASHALSLFPVYLVNSSKEPSFWVLKKT</sequence>
<comment type="caution">
    <text evidence="1">The sequence shown here is derived from an EMBL/GenBank/DDBJ whole genome shotgun (WGS) entry which is preliminary data.</text>
</comment>
<dbReference type="AlphaFoldDB" id="A0A0L6VRD8"/>
<protein>
    <submittedName>
        <fullName evidence="1">Uncharacterized protein</fullName>
    </submittedName>
</protein>
<evidence type="ECO:0000313" key="2">
    <source>
        <dbReference type="Proteomes" id="UP000037035"/>
    </source>
</evidence>
<proteinExistence type="predicted"/>